<feature type="region of interest" description="Disordered" evidence="1">
    <location>
        <begin position="36"/>
        <end position="61"/>
    </location>
</feature>
<dbReference type="PANTHER" id="PTHR35910">
    <property type="entry name" value="2EXR DOMAIN-CONTAINING PROTEIN"/>
    <property type="match status" value="1"/>
</dbReference>
<gene>
    <name evidence="3" type="ORF">PT974_09570</name>
</gene>
<dbReference type="EMBL" id="JAVFKD010000014">
    <property type="protein sequence ID" value="KAK5991290.1"/>
    <property type="molecule type" value="Genomic_DNA"/>
</dbReference>
<accession>A0ABR0SHQ5</accession>
<dbReference type="PANTHER" id="PTHR35910:SF1">
    <property type="entry name" value="2EXR DOMAIN-CONTAINING PROTEIN"/>
    <property type="match status" value="1"/>
</dbReference>
<feature type="domain" description="2EXR" evidence="2">
    <location>
        <begin position="62"/>
        <end position="170"/>
    </location>
</feature>
<comment type="caution">
    <text evidence="3">The sequence shown here is derived from an EMBL/GenBank/DDBJ whole genome shotgun (WGS) entry which is preliminary data.</text>
</comment>
<evidence type="ECO:0000256" key="1">
    <source>
        <dbReference type="SAM" id="MobiDB-lite"/>
    </source>
</evidence>
<keyword evidence="4" id="KW-1185">Reference proteome</keyword>
<evidence type="ECO:0000259" key="2">
    <source>
        <dbReference type="Pfam" id="PF20150"/>
    </source>
</evidence>
<sequence>MSSESDDSVLEYHPEDFRETDRAAINFFLGGWRNSRQEQQHIGSKKKSPCKAKEPDNSTKTFHQFGDLPTELRRFIWAAALPEDEPTIYMYGKRYADPHRDPDWSARKERGEKLPAFLVQAAMPPLVWASREARAAVMEWVKRKGYTLGFRKETRGHILSRPFDIERDVLYVPAAAWEEDFSHEAFIMTDEDADAGISDMYKNIKHLALPAYTAIGSMHLLMQLFEFMPNLETISVVWDELPTMRYKQSALAARPTTSRRERLETAVQPRWELELLDIEGTDEVRMSVEGEDSTFKRRRWEHGVLAEYMGTMRFELEMPSEMPSHMLDDNGQLLLELRPVKASLRT</sequence>
<proteinExistence type="predicted"/>
<name>A0ABR0SHQ5_9HYPO</name>
<evidence type="ECO:0000313" key="4">
    <source>
        <dbReference type="Proteomes" id="UP001338125"/>
    </source>
</evidence>
<organism evidence="3 4">
    <name type="scientific">Cladobotryum mycophilum</name>
    <dbReference type="NCBI Taxonomy" id="491253"/>
    <lineage>
        <taxon>Eukaryota</taxon>
        <taxon>Fungi</taxon>
        <taxon>Dikarya</taxon>
        <taxon>Ascomycota</taxon>
        <taxon>Pezizomycotina</taxon>
        <taxon>Sordariomycetes</taxon>
        <taxon>Hypocreomycetidae</taxon>
        <taxon>Hypocreales</taxon>
        <taxon>Hypocreaceae</taxon>
        <taxon>Cladobotryum</taxon>
    </lineage>
</organism>
<dbReference type="InterPro" id="IPR045518">
    <property type="entry name" value="2EXR"/>
</dbReference>
<protein>
    <recommendedName>
        <fullName evidence="2">2EXR domain-containing protein</fullName>
    </recommendedName>
</protein>
<dbReference type="Pfam" id="PF20150">
    <property type="entry name" value="2EXR"/>
    <property type="match status" value="1"/>
</dbReference>
<evidence type="ECO:0000313" key="3">
    <source>
        <dbReference type="EMBL" id="KAK5991290.1"/>
    </source>
</evidence>
<reference evidence="3 4" key="1">
    <citation type="submission" date="2024-01" db="EMBL/GenBank/DDBJ databases">
        <title>Complete genome of Cladobotryum mycophilum ATHUM6906.</title>
        <authorList>
            <person name="Christinaki A.C."/>
            <person name="Myridakis A.I."/>
            <person name="Kouvelis V.N."/>
        </authorList>
    </citation>
    <scope>NUCLEOTIDE SEQUENCE [LARGE SCALE GENOMIC DNA]</scope>
    <source>
        <strain evidence="3 4">ATHUM6906</strain>
    </source>
</reference>
<dbReference type="Proteomes" id="UP001338125">
    <property type="component" value="Unassembled WGS sequence"/>
</dbReference>